<dbReference type="Proteomes" id="UP000048507">
    <property type="component" value="Unassembled WGS sequence"/>
</dbReference>
<dbReference type="InterPro" id="IPR005877">
    <property type="entry name" value="YSIRK_signal_dom"/>
</dbReference>
<evidence type="ECO:0000256" key="1">
    <source>
        <dbReference type="ARBA" id="ARBA00022729"/>
    </source>
</evidence>
<feature type="domain" description="YSIRK Gram-positive signal peptide" evidence="4">
    <location>
        <begin position="12"/>
        <end position="36"/>
    </location>
</feature>
<dbReference type="EMBL" id="CFFA01000028">
    <property type="protein sequence ID" value="CEX67281.1"/>
    <property type="molecule type" value="Genomic_DNA"/>
</dbReference>
<evidence type="ECO:0000313" key="6">
    <source>
        <dbReference type="Proteomes" id="UP000048507"/>
    </source>
</evidence>
<feature type="compositionally biased region" description="Basic and acidic residues" evidence="2">
    <location>
        <begin position="101"/>
        <end position="119"/>
    </location>
</feature>
<feature type="compositionally biased region" description="Polar residues" evidence="2">
    <location>
        <begin position="47"/>
        <end position="63"/>
    </location>
</feature>
<evidence type="ECO:0000259" key="4">
    <source>
        <dbReference type="Pfam" id="PF04650"/>
    </source>
</evidence>
<comment type="caution">
    <text evidence="5">The sequence shown here is derived from an EMBL/GenBank/DDBJ whole genome shotgun (WGS) entry which is preliminary data.</text>
</comment>
<keyword evidence="3" id="KW-1133">Transmembrane helix</keyword>
<keyword evidence="1" id="KW-0732">Signal</keyword>
<dbReference type="Gene3D" id="2.60.40.4140">
    <property type="match status" value="1"/>
</dbReference>
<protein>
    <submittedName>
        <fullName evidence="5">Surface anchored protein</fullName>
    </submittedName>
</protein>
<dbReference type="NCBIfam" id="TIGR01168">
    <property type="entry name" value="YSIRK_signal"/>
    <property type="match status" value="1"/>
</dbReference>
<evidence type="ECO:0000313" key="5">
    <source>
        <dbReference type="EMBL" id="CEX67281.1"/>
    </source>
</evidence>
<evidence type="ECO:0000256" key="3">
    <source>
        <dbReference type="SAM" id="Phobius"/>
    </source>
</evidence>
<accession>A0A822QIW9</accession>
<reference evidence="5 6" key="1">
    <citation type="submission" date="2015-03" db="EMBL/GenBank/DDBJ databases">
        <authorList>
            <consortium name="Pathogen Informatics"/>
            <person name="Murphy D."/>
        </authorList>
    </citation>
    <scope>NUCLEOTIDE SEQUENCE [LARGE SCALE GENOMIC DNA]</scope>
    <source>
        <strain evidence="6">type strain: N</strain>
    </source>
</reference>
<proteinExistence type="predicted"/>
<name>A0A822QIW9_STREE</name>
<dbReference type="RefSeq" id="WP_235801879.1">
    <property type="nucleotide sequence ID" value="NZ_CFFA01000028.1"/>
</dbReference>
<dbReference type="Pfam" id="PF04650">
    <property type="entry name" value="YSIRK_signal"/>
    <property type="match status" value="1"/>
</dbReference>
<gene>
    <name evidence="5" type="ORF">ERS019209_01788</name>
</gene>
<feature type="transmembrane region" description="Helical" evidence="3">
    <location>
        <begin position="21"/>
        <end position="41"/>
    </location>
</feature>
<sequence>MRKSYRNDNGEKIFRYSIRKYHFGAASVAVAALMFFANGTVQAQTPEISPATESGTTKTSALVSDSSGGGSKEISEESPATAPSEPEQSSQGNQKLQEASDENKSLAKTSEEGKGEKQAEILQPRTLKNNQSDYEPILLVDDEDDVRDGLFSSENPVTTIQPRSSHSVTSRAVQSDTIAPKVMLGDILLPTTANAATTPIYKVVQGSAFAPKLKIWDNSGSIKNLYITGIPNGVTKQKFGNDFAEQTAATEMNPYSGSTFSGNVTDTQAVGQHIAQITVKDASNNVATYYLKYEVYPARVEAKKSRFGQVKDKALIHGDDPANYIKFKNANGQEAQKPADVEVVWERRPSTAEAGLNKTGVVKVTYHVTDENGAVRDEVQTVTISTPVYNATLTQNPFKTTYGGEFVNKRQPRDGRRYISYNGGPHFNLTNLRVY</sequence>
<feature type="region of interest" description="Disordered" evidence="2">
    <location>
        <begin position="47"/>
        <end position="128"/>
    </location>
</feature>
<dbReference type="AlphaFoldDB" id="A0A822QIW9"/>
<feature type="compositionally biased region" description="Low complexity" evidence="2">
    <location>
        <begin position="77"/>
        <end position="90"/>
    </location>
</feature>
<organism evidence="5 6">
    <name type="scientific">Streptococcus pneumoniae</name>
    <dbReference type="NCBI Taxonomy" id="1313"/>
    <lineage>
        <taxon>Bacteria</taxon>
        <taxon>Bacillati</taxon>
        <taxon>Bacillota</taxon>
        <taxon>Bacilli</taxon>
        <taxon>Lactobacillales</taxon>
        <taxon>Streptococcaceae</taxon>
        <taxon>Streptococcus</taxon>
    </lineage>
</organism>
<keyword evidence="3" id="KW-0472">Membrane</keyword>
<keyword evidence="3" id="KW-0812">Transmembrane</keyword>
<evidence type="ECO:0000256" key="2">
    <source>
        <dbReference type="SAM" id="MobiDB-lite"/>
    </source>
</evidence>